<evidence type="ECO:0000313" key="2">
    <source>
        <dbReference type="Proteomes" id="UP001185331"/>
    </source>
</evidence>
<evidence type="ECO:0000313" key="1">
    <source>
        <dbReference type="EMBL" id="MDR6221526.1"/>
    </source>
</evidence>
<proteinExistence type="predicted"/>
<dbReference type="EMBL" id="JAVDQK010000043">
    <property type="protein sequence ID" value="MDR6221526.1"/>
    <property type="molecule type" value="Genomic_DNA"/>
</dbReference>
<gene>
    <name evidence="1" type="ORF">J2Y00_005163</name>
</gene>
<accession>A0AAE4BR84</accession>
<dbReference type="AlphaFoldDB" id="A0AAE4BR84"/>
<dbReference type="Proteomes" id="UP001185331">
    <property type="component" value="Unassembled WGS sequence"/>
</dbReference>
<protein>
    <submittedName>
        <fullName evidence="1">Uncharacterized protein</fullName>
    </submittedName>
</protein>
<comment type="caution">
    <text evidence="1">The sequence shown here is derived from an EMBL/GenBank/DDBJ whole genome shotgun (WGS) entry which is preliminary data.</text>
</comment>
<sequence length="89" mass="10132">MTVPERISRLFGLLCIALAWMTRIGEQRTEIHAPRQDKRGRAVVSVTRIGWQILSQAARWGGDDFWDCLRLLEMPCLTASTSVSRSVRC</sequence>
<organism evidence="1 2">
    <name type="scientific">Deinococcus soli</name>
    <name type="common">ex Cha et al. 2016</name>
    <dbReference type="NCBI Taxonomy" id="1309411"/>
    <lineage>
        <taxon>Bacteria</taxon>
        <taxon>Thermotogati</taxon>
        <taxon>Deinococcota</taxon>
        <taxon>Deinococci</taxon>
        <taxon>Deinococcales</taxon>
        <taxon>Deinococcaceae</taxon>
        <taxon>Deinococcus</taxon>
    </lineage>
</organism>
<name>A0AAE4BR84_9DEIO</name>
<reference evidence="1" key="1">
    <citation type="submission" date="2023-07" db="EMBL/GenBank/DDBJ databases">
        <title>Sorghum-associated microbial communities from plants grown in Nebraska, USA.</title>
        <authorList>
            <person name="Schachtman D."/>
        </authorList>
    </citation>
    <scope>NUCLEOTIDE SEQUENCE</scope>
    <source>
        <strain evidence="1">BE330</strain>
    </source>
</reference>